<comment type="caution">
    <text evidence="1">The sequence shown here is derived from an EMBL/GenBank/DDBJ whole genome shotgun (WGS) entry which is preliminary data.</text>
</comment>
<accession>A0AAV4C3W7</accession>
<evidence type="ECO:0000313" key="2">
    <source>
        <dbReference type="Proteomes" id="UP000735302"/>
    </source>
</evidence>
<organism evidence="1 2">
    <name type="scientific">Plakobranchus ocellatus</name>
    <dbReference type="NCBI Taxonomy" id="259542"/>
    <lineage>
        <taxon>Eukaryota</taxon>
        <taxon>Metazoa</taxon>
        <taxon>Spiralia</taxon>
        <taxon>Lophotrochozoa</taxon>
        <taxon>Mollusca</taxon>
        <taxon>Gastropoda</taxon>
        <taxon>Heterobranchia</taxon>
        <taxon>Euthyneura</taxon>
        <taxon>Panpulmonata</taxon>
        <taxon>Sacoglossa</taxon>
        <taxon>Placobranchoidea</taxon>
        <taxon>Plakobranchidae</taxon>
        <taxon>Plakobranchus</taxon>
    </lineage>
</organism>
<reference evidence="1 2" key="1">
    <citation type="journal article" date="2021" name="Elife">
        <title>Chloroplast acquisition without the gene transfer in kleptoplastic sea slugs, Plakobranchus ocellatus.</title>
        <authorList>
            <person name="Maeda T."/>
            <person name="Takahashi S."/>
            <person name="Yoshida T."/>
            <person name="Shimamura S."/>
            <person name="Takaki Y."/>
            <person name="Nagai Y."/>
            <person name="Toyoda A."/>
            <person name="Suzuki Y."/>
            <person name="Arimoto A."/>
            <person name="Ishii H."/>
            <person name="Satoh N."/>
            <person name="Nishiyama T."/>
            <person name="Hasebe M."/>
            <person name="Maruyama T."/>
            <person name="Minagawa J."/>
            <person name="Obokata J."/>
            <person name="Shigenobu S."/>
        </authorList>
    </citation>
    <scope>NUCLEOTIDE SEQUENCE [LARGE SCALE GENOMIC DNA]</scope>
</reference>
<dbReference type="Proteomes" id="UP000735302">
    <property type="component" value="Unassembled WGS sequence"/>
</dbReference>
<gene>
    <name evidence="1" type="ORF">PoB_005245700</name>
</gene>
<dbReference type="AlphaFoldDB" id="A0AAV4C3W7"/>
<keyword evidence="2" id="KW-1185">Reference proteome</keyword>
<sequence length="88" mass="9771">MYRFVMRAEVFAFLNSAAPVMLSEAKTMNLQTLGLEPPTEHHGAKSLRSLSHRVDIKQDVVPDNAYKELEIGIEFKRKVSCGSHGAGL</sequence>
<name>A0AAV4C3W7_9GAST</name>
<evidence type="ECO:0000313" key="1">
    <source>
        <dbReference type="EMBL" id="GFO25952.1"/>
    </source>
</evidence>
<protein>
    <submittedName>
        <fullName evidence="1">Uncharacterized protein</fullName>
    </submittedName>
</protein>
<dbReference type="EMBL" id="BLXT01005778">
    <property type="protein sequence ID" value="GFO25952.1"/>
    <property type="molecule type" value="Genomic_DNA"/>
</dbReference>
<proteinExistence type="predicted"/>